<dbReference type="PANTHER" id="PTHR43132:SF6">
    <property type="entry name" value="HTH-TYPE TRANSCRIPTIONAL REPRESSOR CZRA"/>
    <property type="match status" value="1"/>
</dbReference>
<dbReference type="Gene3D" id="1.10.10.10">
    <property type="entry name" value="Winged helix-like DNA-binding domain superfamily/Winged helix DNA-binding domain"/>
    <property type="match status" value="1"/>
</dbReference>
<dbReference type="STRING" id="137265.SAMN05421684_3802"/>
<dbReference type="RefSeq" id="WP_090793918.1">
    <property type="nucleotide sequence ID" value="NZ_BOND01000022.1"/>
</dbReference>
<evidence type="ECO:0000313" key="6">
    <source>
        <dbReference type="Proteomes" id="UP000199632"/>
    </source>
</evidence>
<dbReference type="PRINTS" id="PR00778">
    <property type="entry name" value="HTHARSR"/>
</dbReference>
<dbReference type="InterPro" id="IPR036388">
    <property type="entry name" value="WH-like_DNA-bd_sf"/>
</dbReference>
<gene>
    <name evidence="5" type="ORF">SAMN05421684_3802</name>
</gene>
<name>A0A1H3RHK4_9ACTN</name>
<protein>
    <submittedName>
        <fullName evidence="5">Transcriptional regulator, ArsR family</fullName>
    </submittedName>
</protein>
<dbReference type="CDD" id="cd00090">
    <property type="entry name" value="HTH_ARSR"/>
    <property type="match status" value="1"/>
</dbReference>
<keyword evidence="1" id="KW-0805">Transcription regulation</keyword>
<evidence type="ECO:0000256" key="1">
    <source>
        <dbReference type="ARBA" id="ARBA00023015"/>
    </source>
</evidence>
<keyword evidence="2" id="KW-0238">DNA-binding</keyword>
<evidence type="ECO:0000313" key="5">
    <source>
        <dbReference type="EMBL" id="SDZ24701.1"/>
    </source>
</evidence>
<dbReference type="Pfam" id="PF01022">
    <property type="entry name" value="HTH_5"/>
    <property type="match status" value="1"/>
</dbReference>
<dbReference type="GO" id="GO:0003700">
    <property type="term" value="F:DNA-binding transcription factor activity"/>
    <property type="evidence" value="ECO:0007669"/>
    <property type="project" value="InterPro"/>
</dbReference>
<sequence>MTLVIVDPTDLANTRFALSPMVELVGALATVADRGGPRGWLEPWVDRHRPVFEAVASAEPTLAALLTTMRDARWTPDFLVPAPSGMDTDFATELARIRSTPIERVHRDLALTAHAGPHNAGRIAAVGPTPAFTAPDALDRLADGLATLWDHTLAPDWPVRRALLERDVVQRAGRLATYGWAKALAGLREGFRWLDSGAIQVNDWDGAPYVVGGARLVLVPGGFGRGWIGADPPEGYALVYPARGIAAPTDAPAAGGLDRLVGRARARLLRSLVEPASTTQLVGALGMTLGAVGDHLAVLRDAGLVTRARTGRSVFYRLTPLGAALAAAPDEP</sequence>
<dbReference type="SMART" id="SM00418">
    <property type="entry name" value="HTH_ARSR"/>
    <property type="match status" value="1"/>
</dbReference>
<keyword evidence="6" id="KW-1185">Reference proteome</keyword>
<dbReference type="AlphaFoldDB" id="A0A1H3RHK4"/>
<evidence type="ECO:0000256" key="3">
    <source>
        <dbReference type="ARBA" id="ARBA00023163"/>
    </source>
</evidence>
<dbReference type="InterPro" id="IPR036390">
    <property type="entry name" value="WH_DNA-bd_sf"/>
</dbReference>
<dbReference type="OrthoDB" id="3542816at2"/>
<organism evidence="5 6">
    <name type="scientific">Asanoa ishikariensis</name>
    <dbReference type="NCBI Taxonomy" id="137265"/>
    <lineage>
        <taxon>Bacteria</taxon>
        <taxon>Bacillati</taxon>
        <taxon>Actinomycetota</taxon>
        <taxon>Actinomycetes</taxon>
        <taxon>Micromonosporales</taxon>
        <taxon>Micromonosporaceae</taxon>
        <taxon>Asanoa</taxon>
    </lineage>
</organism>
<evidence type="ECO:0000259" key="4">
    <source>
        <dbReference type="SMART" id="SM00418"/>
    </source>
</evidence>
<dbReference type="Proteomes" id="UP000199632">
    <property type="component" value="Unassembled WGS sequence"/>
</dbReference>
<feature type="domain" description="HTH arsR-type" evidence="4">
    <location>
        <begin position="255"/>
        <end position="330"/>
    </location>
</feature>
<proteinExistence type="predicted"/>
<dbReference type="PANTHER" id="PTHR43132">
    <property type="entry name" value="ARSENICAL RESISTANCE OPERON REPRESSOR ARSR-RELATED"/>
    <property type="match status" value="1"/>
</dbReference>
<reference evidence="6" key="1">
    <citation type="submission" date="2016-10" db="EMBL/GenBank/DDBJ databases">
        <authorList>
            <person name="Varghese N."/>
            <person name="Submissions S."/>
        </authorList>
    </citation>
    <scope>NUCLEOTIDE SEQUENCE [LARGE SCALE GENOMIC DNA]</scope>
    <source>
        <strain evidence="6">DSM 44718</strain>
    </source>
</reference>
<evidence type="ECO:0000256" key="2">
    <source>
        <dbReference type="ARBA" id="ARBA00023125"/>
    </source>
</evidence>
<dbReference type="GO" id="GO:0003677">
    <property type="term" value="F:DNA binding"/>
    <property type="evidence" value="ECO:0007669"/>
    <property type="project" value="UniProtKB-KW"/>
</dbReference>
<dbReference type="InterPro" id="IPR001845">
    <property type="entry name" value="HTH_ArsR_DNA-bd_dom"/>
</dbReference>
<accession>A0A1H3RHK4</accession>
<dbReference type="EMBL" id="FNQB01000002">
    <property type="protein sequence ID" value="SDZ24701.1"/>
    <property type="molecule type" value="Genomic_DNA"/>
</dbReference>
<dbReference type="SUPFAM" id="SSF46785">
    <property type="entry name" value="Winged helix' DNA-binding domain"/>
    <property type="match status" value="1"/>
</dbReference>
<keyword evidence="3" id="KW-0804">Transcription</keyword>
<dbReference type="InterPro" id="IPR011991">
    <property type="entry name" value="ArsR-like_HTH"/>
</dbReference>
<dbReference type="InterPro" id="IPR051011">
    <property type="entry name" value="Metal_resp_trans_reg"/>
</dbReference>